<dbReference type="Gene3D" id="3.40.50.1820">
    <property type="entry name" value="alpha/beta hydrolase"/>
    <property type="match status" value="1"/>
</dbReference>
<sequence>MVFLGLRHAAAAVSKRQELSIATSQQPDSIAGRIVGAAAMGVVGAAALASLAAAALTVRVARKVVTPPTAREEDITVIAVAESTIALTATKDSLLPGRYGLWFDQGDGYARVGDILSATATVVTRELLSVEFGVLGAGAKARLTGWFYLTPGELGYPFENVEVKTELGTALAWLIPADDPGENWVISVHGRAASRIETLRAVPVFREAGYTSLLVSYRNDVDAPRSADGRYSLGDSEWKDVDAAIGYAIAAGARRIVLMGWSMGGAIVLQAATRSANARYISGIVLDSPVIDWASVLGFQGSEMRLPAAASRAVLAVIGNTWGKRLTGQSESINLSRLDFVARADELVWPVLLMHSDDDGYVPSTSSHALAEARPDIVTFDAFSVARHTKLWNYDAARWTVDIAAWLAVLPRPAAAAKG</sequence>
<dbReference type="Proteomes" id="UP001549257">
    <property type="component" value="Unassembled WGS sequence"/>
</dbReference>
<comment type="caution">
    <text evidence="2">The sequence shown here is derived from an EMBL/GenBank/DDBJ whole genome shotgun (WGS) entry which is preliminary data.</text>
</comment>
<accession>A0ABV2QLP5</accession>
<feature type="domain" description="AB hydrolase-1" evidence="1">
    <location>
        <begin position="202"/>
        <end position="379"/>
    </location>
</feature>
<dbReference type="PANTHER" id="PTHR43358:SF4">
    <property type="entry name" value="ALPHA_BETA HYDROLASE FOLD-1 DOMAIN-CONTAINING PROTEIN"/>
    <property type="match status" value="1"/>
</dbReference>
<evidence type="ECO:0000313" key="3">
    <source>
        <dbReference type="Proteomes" id="UP001549257"/>
    </source>
</evidence>
<dbReference type="InterPro" id="IPR000073">
    <property type="entry name" value="AB_hydrolase_1"/>
</dbReference>
<organism evidence="2 3">
    <name type="scientific">Conyzicola nivalis</name>
    <dbReference type="NCBI Taxonomy" id="1477021"/>
    <lineage>
        <taxon>Bacteria</taxon>
        <taxon>Bacillati</taxon>
        <taxon>Actinomycetota</taxon>
        <taxon>Actinomycetes</taxon>
        <taxon>Micrococcales</taxon>
        <taxon>Microbacteriaceae</taxon>
        <taxon>Conyzicola</taxon>
    </lineage>
</organism>
<reference evidence="2 3" key="1">
    <citation type="submission" date="2024-06" db="EMBL/GenBank/DDBJ databases">
        <title>Sorghum-associated microbial communities from plants grown in Nebraska, USA.</title>
        <authorList>
            <person name="Schachtman D."/>
        </authorList>
    </citation>
    <scope>NUCLEOTIDE SEQUENCE [LARGE SCALE GENOMIC DNA]</scope>
    <source>
        <strain evidence="2 3">2857</strain>
    </source>
</reference>
<dbReference type="EMBL" id="JBEPSJ010000001">
    <property type="protein sequence ID" value="MET4581427.1"/>
    <property type="molecule type" value="Genomic_DNA"/>
</dbReference>
<evidence type="ECO:0000313" key="2">
    <source>
        <dbReference type="EMBL" id="MET4581427.1"/>
    </source>
</evidence>
<keyword evidence="3" id="KW-1185">Reference proteome</keyword>
<gene>
    <name evidence="2" type="ORF">ABIE21_000917</name>
</gene>
<dbReference type="InterPro" id="IPR052920">
    <property type="entry name" value="DNA-binding_regulatory"/>
</dbReference>
<dbReference type="InterPro" id="IPR029058">
    <property type="entry name" value="AB_hydrolase_fold"/>
</dbReference>
<name>A0ABV2QLP5_9MICO</name>
<dbReference type="SUPFAM" id="SSF53474">
    <property type="entry name" value="alpha/beta-Hydrolases"/>
    <property type="match status" value="1"/>
</dbReference>
<protein>
    <submittedName>
        <fullName evidence="2">Pimeloyl-ACP methyl ester carboxylesterase</fullName>
    </submittedName>
</protein>
<proteinExistence type="predicted"/>
<evidence type="ECO:0000259" key="1">
    <source>
        <dbReference type="Pfam" id="PF12697"/>
    </source>
</evidence>
<dbReference type="PANTHER" id="PTHR43358">
    <property type="entry name" value="ALPHA/BETA-HYDROLASE"/>
    <property type="match status" value="1"/>
</dbReference>
<dbReference type="Pfam" id="PF12697">
    <property type="entry name" value="Abhydrolase_6"/>
    <property type="match status" value="1"/>
</dbReference>